<feature type="region of interest" description="Disordered" evidence="1">
    <location>
        <begin position="134"/>
        <end position="159"/>
    </location>
</feature>
<keyword evidence="3" id="KW-1185">Reference proteome</keyword>
<sequence length="159" mass="17429">MVQSFRCMIYRTFRVRVGCPRWLRPPRWVLIYAPDYSVTCELNGEVGPYNAGGGGTTLADVALVDVPYQVDHDSGGIREDDANPGGYRVIAGRVPPRVDSVRITLTDRVASTRTNDGTFLVCFNYTDGGWQHGGPPRIEAFTDGSSEPVPAGSATPWHR</sequence>
<reference evidence="2 3" key="1">
    <citation type="journal article" date="2019" name="Int. J. Syst. Evol. Microbiol.">
        <title>The Global Catalogue of Microorganisms (GCM) 10K type strain sequencing project: providing services to taxonomists for standard genome sequencing and annotation.</title>
        <authorList>
            <consortium name="The Broad Institute Genomics Platform"/>
            <consortium name="The Broad Institute Genome Sequencing Center for Infectious Disease"/>
            <person name="Wu L."/>
            <person name="Ma J."/>
        </authorList>
    </citation>
    <scope>NUCLEOTIDE SEQUENCE [LARGE SCALE GENOMIC DNA]</scope>
    <source>
        <strain evidence="2 3">JCM 10425</strain>
    </source>
</reference>
<proteinExistence type="predicted"/>
<evidence type="ECO:0000256" key="1">
    <source>
        <dbReference type="SAM" id="MobiDB-lite"/>
    </source>
</evidence>
<comment type="caution">
    <text evidence="2">The sequence shown here is derived from an EMBL/GenBank/DDBJ whole genome shotgun (WGS) entry which is preliminary data.</text>
</comment>
<protein>
    <submittedName>
        <fullName evidence="2">Uncharacterized protein</fullName>
    </submittedName>
</protein>
<dbReference type="EMBL" id="BAAAGX010000016">
    <property type="protein sequence ID" value="GAA0250924.1"/>
    <property type="molecule type" value="Genomic_DNA"/>
</dbReference>
<evidence type="ECO:0000313" key="3">
    <source>
        <dbReference type="Proteomes" id="UP001500967"/>
    </source>
</evidence>
<gene>
    <name evidence="2" type="ORF">GCM10009539_40060</name>
</gene>
<evidence type="ECO:0000313" key="2">
    <source>
        <dbReference type="EMBL" id="GAA0250924.1"/>
    </source>
</evidence>
<dbReference type="Proteomes" id="UP001500967">
    <property type="component" value="Unassembled WGS sequence"/>
</dbReference>
<accession>A0ABN0UHY1</accession>
<name>A0ABN0UHY1_9ACTN</name>
<organism evidence="2 3">
    <name type="scientific">Cryptosporangium japonicum</name>
    <dbReference type="NCBI Taxonomy" id="80872"/>
    <lineage>
        <taxon>Bacteria</taxon>
        <taxon>Bacillati</taxon>
        <taxon>Actinomycetota</taxon>
        <taxon>Actinomycetes</taxon>
        <taxon>Cryptosporangiales</taxon>
        <taxon>Cryptosporangiaceae</taxon>
        <taxon>Cryptosporangium</taxon>
    </lineage>
</organism>